<dbReference type="GO" id="GO:0031241">
    <property type="term" value="C:periplasmic side of cell outer membrane"/>
    <property type="evidence" value="ECO:0007669"/>
    <property type="project" value="TreeGrafter"/>
</dbReference>
<dbReference type="GO" id="GO:0030234">
    <property type="term" value="F:enzyme regulator activity"/>
    <property type="evidence" value="ECO:0007669"/>
    <property type="project" value="TreeGrafter"/>
</dbReference>
<proteinExistence type="predicted"/>
<gene>
    <name evidence="2" type="primary">lpoB</name>
    <name evidence="2" type="ORF">NM125_15505</name>
</gene>
<evidence type="ECO:0000313" key="3">
    <source>
        <dbReference type="Proteomes" id="UP001139125"/>
    </source>
</evidence>
<sequence length="201" mass="22629">MKYLALSLFMCTLIVTGCGPSQQVSRVAADTQTDLSGRWNDTDARLVAEEMISDAVSMPWLSNFNQNHSDPPVTIVGNVRNETMEHIDTDVITKEMERAFVNSGRVQVVASQEERQQIRQERQEQQSFASYESTKALAQELGADFMLIGNISSIVDESLSGKDAAIFYSVNLELIDVETNRKVWIGNKKIKKLIERRKLRG</sequence>
<dbReference type="Proteomes" id="UP001139125">
    <property type="component" value="Unassembled WGS sequence"/>
</dbReference>
<dbReference type="NCBIfam" id="TIGR02722">
    <property type="entry name" value="lp"/>
    <property type="match status" value="1"/>
</dbReference>
<keyword evidence="3" id="KW-1185">Reference proteome</keyword>
<comment type="caution">
    <text evidence="2">The sequence shown here is derived from an EMBL/GenBank/DDBJ whole genome shotgun (WGS) entry which is preliminary data.</text>
</comment>
<reference evidence="2" key="1">
    <citation type="submission" date="2022-06" db="EMBL/GenBank/DDBJ databases">
        <title>Gracilimonas sp. CAU 1638 isolated from sea sediment.</title>
        <authorList>
            <person name="Kim W."/>
        </authorList>
    </citation>
    <scope>NUCLEOTIDE SEQUENCE</scope>
    <source>
        <strain evidence="2">CAU 1638</strain>
    </source>
</reference>
<dbReference type="Gene3D" id="3.40.50.10610">
    <property type="entry name" value="ABC-type transport auxiliary lipoprotein component"/>
    <property type="match status" value="1"/>
</dbReference>
<dbReference type="AlphaFoldDB" id="A0A9X2L621"/>
<protein>
    <recommendedName>
        <fullName evidence="1">Penicillin-binding protein activator LpoB</fullName>
    </recommendedName>
</protein>
<dbReference type="PANTHER" id="PTHR40593:SF1">
    <property type="entry name" value="PENICILLIN-BINDING PROTEIN ACTIVATOR LPOB"/>
    <property type="match status" value="1"/>
</dbReference>
<dbReference type="GO" id="GO:0009252">
    <property type="term" value="P:peptidoglycan biosynthetic process"/>
    <property type="evidence" value="ECO:0007669"/>
    <property type="project" value="TreeGrafter"/>
</dbReference>
<dbReference type="PANTHER" id="PTHR40593">
    <property type="entry name" value="PENICILLIN-BINDING PROTEIN ACTIVATOR LPOB"/>
    <property type="match status" value="1"/>
</dbReference>
<dbReference type="RefSeq" id="WP_255135895.1">
    <property type="nucleotide sequence ID" value="NZ_JANDBC010000003.1"/>
</dbReference>
<name>A0A9X2L621_9BACT</name>
<dbReference type="PROSITE" id="PS51257">
    <property type="entry name" value="PROKAR_LIPOPROTEIN"/>
    <property type="match status" value="1"/>
</dbReference>
<dbReference type="EMBL" id="JANDBC010000003">
    <property type="protein sequence ID" value="MCP9292996.1"/>
    <property type="molecule type" value="Genomic_DNA"/>
</dbReference>
<dbReference type="InterPro" id="IPR014094">
    <property type="entry name" value="LpoB"/>
</dbReference>
<evidence type="ECO:0000256" key="1">
    <source>
        <dbReference type="NCBIfam" id="TIGR02722"/>
    </source>
</evidence>
<evidence type="ECO:0000313" key="2">
    <source>
        <dbReference type="EMBL" id="MCP9292996.1"/>
    </source>
</evidence>
<accession>A0A9X2L621</accession>
<dbReference type="Pfam" id="PF13036">
    <property type="entry name" value="LpoB"/>
    <property type="match status" value="1"/>
</dbReference>
<organism evidence="2 3">
    <name type="scientific">Gracilimonas sediminicola</name>
    <dbReference type="NCBI Taxonomy" id="2952158"/>
    <lineage>
        <taxon>Bacteria</taxon>
        <taxon>Pseudomonadati</taxon>
        <taxon>Balneolota</taxon>
        <taxon>Balneolia</taxon>
        <taxon>Balneolales</taxon>
        <taxon>Balneolaceae</taxon>
        <taxon>Gracilimonas</taxon>
    </lineage>
</organism>